<gene>
    <name evidence="8" type="ORF">B0J11DRAFT_565217</name>
</gene>
<keyword evidence="3 6" id="KW-1133">Transmembrane helix</keyword>
<evidence type="ECO:0000256" key="3">
    <source>
        <dbReference type="ARBA" id="ARBA00022989"/>
    </source>
</evidence>
<feature type="domain" description="Rhodopsin" evidence="7">
    <location>
        <begin position="32"/>
        <end position="269"/>
    </location>
</feature>
<feature type="transmembrane region" description="Helical" evidence="6">
    <location>
        <begin position="48"/>
        <end position="67"/>
    </location>
</feature>
<feature type="transmembrane region" description="Helical" evidence="6">
    <location>
        <begin position="206"/>
        <end position="225"/>
    </location>
</feature>
<evidence type="ECO:0000313" key="9">
    <source>
        <dbReference type="Proteomes" id="UP000700596"/>
    </source>
</evidence>
<evidence type="ECO:0000256" key="2">
    <source>
        <dbReference type="ARBA" id="ARBA00022692"/>
    </source>
</evidence>
<keyword evidence="9" id="KW-1185">Reference proteome</keyword>
<comment type="similarity">
    <text evidence="5">Belongs to the SAT4 family.</text>
</comment>
<accession>A0A9P9IXL2</accession>
<proteinExistence type="inferred from homology"/>
<sequence>MFDQVASAHKWSTTTVRTHIILMVLSTVSIILRFVAKGRSMAKFGLDDMFIIAATAMCYATGGINIYAAHLGGQTVSMLTEPSYSLFVKWCSIAGMLYPITVLCISLSILFFYRRVFPIQSMKRLVTIFLVIHVMWTIAAFFAQIFICSPVELAWAPIMIQAQNIDKCINYPIFFLSILSIELGLNAAVLFLPIKQVIGLKMNLQTRLMLVFVFLLGGVSLISGIVRIYETYIPGEPYIDLAGDVFWLAIHENTALIAASLPIYRPLINSSMNFLSSKLSKVYGSGYGSKGSEASSNIKESKGYSTIGSEQQSQKSLVDPIDRQYSEFEMQTPKKAHTGIN</sequence>
<comment type="caution">
    <text evidence="8">The sequence shown here is derived from an EMBL/GenBank/DDBJ whole genome shotgun (WGS) entry which is preliminary data.</text>
</comment>
<protein>
    <recommendedName>
        <fullName evidence="7">Rhodopsin domain-containing protein</fullName>
    </recommendedName>
</protein>
<organism evidence="8 9">
    <name type="scientific">Dendryphion nanum</name>
    <dbReference type="NCBI Taxonomy" id="256645"/>
    <lineage>
        <taxon>Eukaryota</taxon>
        <taxon>Fungi</taxon>
        <taxon>Dikarya</taxon>
        <taxon>Ascomycota</taxon>
        <taxon>Pezizomycotina</taxon>
        <taxon>Dothideomycetes</taxon>
        <taxon>Pleosporomycetidae</taxon>
        <taxon>Pleosporales</taxon>
        <taxon>Torulaceae</taxon>
        <taxon>Dendryphion</taxon>
    </lineage>
</organism>
<evidence type="ECO:0000256" key="1">
    <source>
        <dbReference type="ARBA" id="ARBA00004141"/>
    </source>
</evidence>
<dbReference type="PANTHER" id="PTHR33048:SF168">
    <property type="match status" value="1"/>
</dbReference>
<feature type="transmembrane region" description="Helical" evidence="6">
    <location>
        <begin position="20"/>
        <end position="36"/>
    </location>
</feature>
<dbReference type="OrthoDB" id="10017208at2759"/>
<dbReference type="Proteomes" id="UP000700596">
    <property type="component" value="Unassembled WGS sequence"/>
</dbReference>
<keyword evidence="2 6" id="KW-0812">Transmembrane</keyword>
<dbReference type="InterPro" id="IPR049326">
    <property type="entry name" value="Rhodopsin_dom_fungi"/>
</dbReference>
<dbReference type="AlphaFoldDB" id="A0A9P9IXL2"/>
<dbReference type="InterPro" id="IPR052337">
    <property type="entry name" value="SAT4-like"/>
</dbReference>
<evidence type="ECO:0000256" key="6">
    <source>
        <dbReference type="SAM" id="Phobius"/>
    </source>
</evidence>
<reference evidence="8" key="1">
    <citation type="journal article" date="2021" name="Nat. Commun.">
        <title>Genetic determinants of endophytism in the Arabidopsis root mycobiome.</title>
        <authorList>
            <person name="Mesny F."/>
            <person name="Miyauchi S."/>
            <person name="Thiergart T."/>
            <person name="Pickel B."/>
            <person name="Atanasova L."/>
            <person name="Karlsson M."/>
            <person name="Huettel B."/>
            <person name="Barry K.W."/>
            <person name="Haridas S."/>
            <person name="Chen C."/>
            <person name="Bauer D."/>
            <person name="Andreopoulos W."/>
            <person name="Pangilinan J."/>
            <person name="LaButti K."/>
            <person name="Riley R."/>
            <person name="Lipzen A."/>
            <person name="Clum A."/>
            <person name="Drula E."/>
            <person name="Henrissat B."/>
            <person name="Kohler A."/>
            <person name="Grigoriev I.V."/>
            <person name="Martin F.M."/>
            <person name="Hacquard S."/>
        </authorList>
    </citation>
    <scope>NUCLEOTIDE SEQUENCE</scope>
    <source>
        <strain evidence="8">MPI-CAGE-CH-0243</strain>
    </source>
</reference>
<feature type="transmembrane region" description="Helical" evidence="6">
    <location>
        <begin position="173"/>
        <end position="194"/>
    </location>
</feature>
<evidence type="ECO:0000313" key="8">
    <source>
        <dbReference type="EMBL" id="KAH7135961.1"/>
    </source>
</evidence>
<dbReference type="GO" id="GO:0016020">
    <property type="term" value="C:membrane"/>
    <property type="evidence" value="ECO:0007669"/>
    <property type="project" value="UniProtKB-SubCell"/>
</dbReference>
<evidence type="ECO:0000256" key="5">
    <source>
        <dbReference type="ARBA" id="ARBA00038359"/>
    </source>
</evidence>
<dbReference type="Pfam" id="PF20684">
    <property type="entry name" value="Fung_rhodopsin"/>
    <property type="match status" value="1"/>
</dbReference>
<dbReference type="PANTHER" id="PTHR33048">
    <property type="entry name" value="PTH11-LIKE INTEGRAL MEMBRANE PROTEIN (AFU_ORTHOLOGUE AFUA_5G11245)"/>
    <property type="match status" value="1"/>
</dbReference>
<evidence type="ECO:0000256" key="4">
    <source>
        <dbReference type="ARBA" id="ARBA00023136"/>
    </source>
</evidence>
<feature type="transmembrane region" description="Helical" evidence="6">
    <location>
        <begin position="87"/>
        <end position="113"/>
    </location>
</feature>
<keyword evidence="4 6" id="KW-0472">Membrane</keyword>
<name>A0A9P9IXL2_9PLEO</name>
<dbReference type="EMBL" id="JAGMWT010000002">
    <property type="protein sequence ID" value="KAH7135961.1"/>
    <property type="molecule type" value="Genomic_DNA"/>
</dbReference>
<comment type="subcellular location">
    <subcellularLocation>
        <location evidence="1">Membrane</location>
        <topology evidence="1">Multi-pass membrane protein</topology>
    </subcellularLocation>
</comment>
<evidence type="ECO:0000259" key="7">
    <source>
        <dbReference type="Pfam" id="PF20684"/>
    </source>
</evidence>
<feature type="transmembrane region" description="Helical" evidence="6">
    <location>
        <begin position="125"/>
        <end position="147"/>
    </location>
</feature>